<organism evidence="1">
    <name type="scientific">Acholeplasma phage MV-L51</name>
    <dbReference type="NCBI Taxonomy" id="1977403"/>
    <lineage>
        <taxon>Viruses</taxon>
        <taxon>Monodnaviria</taxon>
        <taxon>Loebvirae</taxon>
        <taxon>Hofneiviricota</taxon>
        <taxon>Faserviricetes</taxon>
        <taxon>Tubulavirales</taxon>
        <taxon>Plectroviridae</taxon>
        <taxon>Plectrovirus</taxon>
        <taxon>Plectrovirus L51</taxon>
    </lineage>
</organism>
<dbReference type="PIR" id="S21858">
    <property type="entry name" value="S21858"/>
</dbReference>
<protein>
    <submittedName>
        <fullName evidence="1">Uncharacterized protein</fullName>
    </submittedName>
</protein>
<dbReference type="Proteomes" id="UP000001049">
    <property type="component" value="Segment"/>
</dbReference>
<dbReference type="RefSeq" id="NP_039814.1">
    <property type="nucleotide sequence ID" value="NC_001341.1"/>
</dbReference>
<evidence type="ECO:0000313" key="2">
    <source>
        <dbReference type="Proteomes" id="UP000001049"/>
    </source>
</evidence>
<reference evidence="1" key="1">
    <citation type="submission" date="1991-04" db="EMBL/GenBank/DDBJ databases">
        <title>Sequence analysis of the ss-DNA of MV-L1- an Acholeplasma virus.</title>
        <authorList>
            <person name="Jaeger M."/>
            <person name="Klotz G."/>
        </authorList>
    </citation>
    <scope>NUCLEOTIDE SEQUENCE [LARGE SCALE GENOMIC DNA]</scope>
    <source>
        <strain evidence="1">JA-1</strain>
    </source>
</reference>
<keyword evidence="2" id="KW-1185">Reference proteome</keyword>
<evidence type="ECO:0000313" key="1">
    <source>
        <dbReference type="EMBL" id="CAA41649.1"/>
    </source>
</evidence>
<dbReference type="GeneID" id="1260855"/>
<dbReference type="EMBL" id="X58839">
    <property type="protein sequence ID" value="CAA41649.1"/>
    <property type="molecule type" value="Genomic_DNA"/>
</dbReference>
<proteinExistence type="predicted"/>
<name>Q04392_9VIRU</name>
<accession>Q04392</accession>
<dbReference type="KEGG" id="vg:1260855"/>
<sequence length="163" mass="18690">MKKILFSIIAIFTLLITIKGVHAYDTGSNVLTNNAYTVTYTSEPLGILAKQSKYQYHSMATQSAMIHWLLMVYIAVGYIYDTSTSYSGIGQGYSPQVTQTDRAIYYQGQLKINTTNIKTSKRVKDIHNQIKQTQPYNYITFTTQKQTTSTKQYQQSKQQYQSY</sequence>